<dbReference type="EMBL" id="JAMXQS010000009">
    <property type="protein sequence ID" value="MCO6051911.1"/>
    <property type="molecule type" value="Genomic_DNA"/>
</dbReference>
<dbReference type="Proteomes" id="UP001205906">
    <property type="component" value="Unassembled WGS sequence"/>
</dbReference>
<name>A0ABT1CAR4_9HYPH</name>
<protein>
    <submittedName>
        <fullName evidence="1">Uncharacterized protein</fullName>
    </submittedName>
</protein>
<keyword evidence="2" id="KW-1185">Reference proteome</keyword>
<evidence type="ECO:0000313" key="2">
    <source>
        <dbReference type="Proteomes" id="UP001205906"/>
    </source>
</evidence>
<comment type="caution">
    <text evidence="1">The sequence shown here is derived from an EMBL/GenBank/DDBJ whole genome shotgun (WGS) entry which is preliminary data.</text>
</comment>
<proteinExistence type="predicted"/>
<evidence type="ECO:0000313" key="1">
    <source>
        <dbReference type="EMBL" id="MCO6051911.1"/>
    </source>
</evidence>
<organism evidence="1 2">
    <name type="scientific">Mesorhizobium liriopis</name>
    <dbReference type="NCBI Taxonomy" id="2953882"/>
    <lineage>
        <taxon>Bacteria</taxon>
        <taxon>Pseudomonadati</taxon>
        <taxon>Pseudomonadota</taxon>
        <taxon>Alphaproteobacteria</taxon>
        <taxon>Hyphomicrobiales</taxon>
        <taxon>Phyllobacteriaceae</taxon>
        <taxon>Mesorhizobium</taxon>
    </lineage>
</organism>
<dbReference type="RefSeq" id="WP_252821924.1">
    <property type="nucleotide sequence ID" value="NZ_JAMXQS010000009.1"/>
</dbReference>
<accession>A0ABT1CAR4</accession>
<sequence>MENKLSGFGFLCVIALAVALLWFVFGERFAAAPDAPSGTPPSATPNPQ</sequence>
<reference evidence="1 2" key="1">
    <citation type="submission" date="2022-06" db="EMBL/GenBank/DDBJ databases">
        <title>Mesorhizobium sp. strain RP14 Genome sequencing and assembly.</title>
        <authorList>
            <person name="Kim I."/>
        </authorList>
    </citation>
    <scope>NUCLEOTIDE SEQUENCE [LARGE SCALE GENOMIC DNA]</scope>
    <source>
        <strain evidence="2">RP14(2022)</strain>
    </source>
</reference>
<gene>
    <name evidence="1" type="ORF">NGM99_19165</name>
</gene>